<proteinExistence type="predicted"/>
<dbReference type="Proteomes" id="UP000747542">
    <property type="component" value="Unassembled WGS sequence"/>
</dbReference>
<evidence type="ECO:0000313" key="1">
    <source>
        <dbReference type="EMBL" id="KAG7168275.1"/>
    </source>
</evidence>
<evidence type="ECO:0000313" key="2">
    <source>
        <dbReference type="Proteomes" id="UP000747542"/>
    </source>
</evidence>
<dbReference type="AlphaFoldDB" id="A0A8J5MXQ0"/>
<reference evidence="1" key="1">
    <citation type="journal article" date="2021" name="Sci. Adv.">
        <title>The American lobster genome reveals insights on longevity, neural, and immune adaptations.</title>
        <authorList>
            <person name="Polinski J.M."/>
            <person name="Zimin A.V."/>
            <person name="Clark K.F."/>
            <person name="Kohn A.B."/>
            <person name="Sadowski N."/>
            <person name="Timp W."/>
            <person name="Ptitsyn A."/>
            <person name="Khanna P."/>
            <person name="Romanova D.Y."/>
            <person name="Williams P."/>
            <person name="Greenwood S.J."/>
            <person name="Moroz L.L."/>
            <person name="Walt D.R."/>
            <person name="Bodnar A.G."/>
        </authorList>
    </citation>
    <scope>NUCLEOTIDE SEQUENCE</scope>
    <source>
        <strain evidence="1">GMGI-L3</strain>
    </source>
</reference>
<name>A0A8J5MXQ0_HOMAM</name>
<keyword evidence="2" id="KW-1185">Reference proteome</keyword>
<dbReference type="EMBL" id="JAHLQT010020215">
    <property type="protein sequence ID" value="KAG7168275.1"/>
    <property type="molecule type" value="Genomic_DNA"/>
</dbReference>
<protein>
    <submittedName>
        <fullName evidence="1">Uncharacterized protein</fullName>
    </submittedName>
</protein>
<comment type="caution">
    <text evidence="1">The sequence shown here is derived from an EMBL/GenBank/DDBJ whole genome shotgun (WGS) entry which is preliminary data.</text>
</comment>
<gene>
    <name evidence="1" type="ORF">Hamer_G031456</name>
</gene>
<sequence length="74" mass="8123">MRPTLSKSSLYRPHFQPPSLPVLVPSLSCFLHVTWLEGGSEVQQAAAVAGGRAWERNTARTLVRLTPTFASECN</sequence>
<organism evidence="1 2">
    <name type="scientific">Homarus americanus</name>
    <name type="common">American lobster</name>
    <dbReference type="NCBI Taxonomy" id="6706"/>
    <lineage>
        <taxon>Eukaryota</taxon>
        <taxon>Metazoa</taxon>
        <taxon>Ecdysozoa</taxon>
        <taxon>Arthropoda</taxon>
        <taxon>Crustacea</taxon>
        <taxon>Multicrustacea</taxon>
        <taxon>Malacostraca</taxon>
        <taxon>Eumalacostraca</taxon>
        <taxon>Eucarida</taxon>
        <taxon>Decapoda</taxon>
        <taxon>Pleocyemata</taxon>
        <taxon>Astacidea</taxon>
        <taxon>Nephropoidea</taxon>
        <taxon>Nephropidae</taxon>
        <taxon>Homarus</taxon>
    </lineage>
</organism>
<accession>A0A8J5MXQ0</accession>